<evidence type="ECO:0000256" key="9">
    <source>
        <dbReference type="ARBA" id="ARBA00023136"/>
    </source>
</evidence>
<dbReference type="Pfam" id="PF03611">
    <property type="entry name" value="EIIC-GAT"/>
    <property type="match status" value="1"/>
</dbReference>
<dbReference type="AlphaFoldDB" id="A0A3E3DWR6"/>
<feature type="transmembrane region" description="Helical" evidence="14">
    <location>
        <begin position="254"/>
        <end position="276"/>
    </location>
</feature>
<keyword evidence="3" id="KW-0813">Transport</keyword>
<feature type="transmembrane region" description="Helical" evidence="14">
    <location>
        <begin position="222"/>
        <end position="242"/>
    </location>
</feature>
<evidence type="ECO:0000256" key="7">
    <source>
        <dbReference type="ARBA" id="ARBA00022692"/>
    </source>
</evidence>
<evidence type="ECO:0000313" key="16">
    <source>
        <dbReference type="Proteomes" id="UP000261212"/>
    </source>
</evidence>
<evidence type="ECO:0000313" key="15">
    <source>
        <dbReference type="EMBL" id="RGD73526.1"/>
    </source>
</evidence>
<comment type="subunit">
    <text evidence="2">Homodimer.</text>
</comment>
<evidence type="ECO:0000256" key="13">
    <source>
        <dbReference type="ARBA" id="ARBA00042859"/>
    </source>
</evidence>
<evidence type="ECO:0000256" key="8">
    <source>
        <dbReference type="ARBA" id="ARBA00022989"/>
    </source>
</evidence>
<feature type="transmembrane region" description="Helical" evidence="14">
    <location>
        <begin position="364"/>
        <end position="388"/>
    </location>
</feature>
<sequence length="421" mass="45651">MDLLIKVVTQFFGNGTIVLGLVALIGSILLKKKGSEILLSTIKCMLGFAIMDGGSTLLLNAMGPLKECIFQGLNTKGVLQQMWPAYVACSENFAGEIAIVFLLSMLVNGVLVRFTKNKGFALTVHLQLFVAAMFVAFLHVTTLPTLWIIIISTIGSGVYNWIAVGVSHYYMKKTDMTDEFGLFVFCNWGMALSELISKIIGKGKDAEDINFPESLMWLKDTFTAITITMFINYFIFGLIAGVDFVSKLAGDQFWWLFLFLQSLSFSAGLAVILYGVKMFIAEIIPAFVGIADAILPDAVVGLDYPTAFQFSPTAVMFGFIANLLGSLCATVLMVVVGMPVLVVPGIQGQFFEGAIVGVFGNRIGGLRVALVASFLYGFITLFLISFIAPSSGVLLEAGAFYESAEFAILPLIIQKIVMLFG</sequence>
<gene>
    <name evidence="15" type="ORF">DW687_09205</name>
</gene>
<feature type="transmembrane region" description="Helical" evidence="14">
    <location>
        <begin position="283"/>
        <end position="302"/>
    </location>
</feature>
<keyword evidence="8 14" id="KW-1133">Transmembrane helix</keyword>
<dbReference type="PANTHER" id="PTHR33843">
    <property type="entry name" value="ASCORBATE-SPECIFIC PTS SYSTEM EIIC COMPONENT"/>
    <property type="match status" value="1"/>
</dbReference>
<feature type="transmembrane region" description="Helical" evidence="14">
    <location>
        <begin position="12"/>
        <end position="30"/>
    </location>
</feature>
<dbReference type="GO" id="GO:0009401">
    <property type="term" value="P:phosphoenolpyruvate-dependent sugar phosphotransferase system"/>
    <property type="evidence" value="ECO:0007669"/>
    <property type="project" value="UniProtKB-KW"/>
</dbReference>
<evidence type="ECO:0000256" key="12">
    <source>
        <dbReference type="ARBA" id="ARBA00039702"/>
    </source>
</evidence>
<feature type="transmembrane region" description="Helical" evidence="14">
    <location>
        <begin position="146"/>
        <end position="166"/>
    </location>
</feature>
<keyword evidence="7 14" id="KW-0812">Transmembrane</keyword>
<dbReference type="EMBL" id="QUSM01000005">
    <property type="protein sequence ID" value="RGD73526.1"/>
    <property type="molecule type" value="Genomic_DNA"/>
</dbReference>
<evidence type="ECO:0000256" key="14">
    <source>
        <dbReference type="SAM" id="Phobius"/>
    </source>
</evidence>
<protein>
    <recommendedName>
        <fullName evidence="12">Ascorbate-specific PTS system EIIC component</fullName>
    </recommendedName>
    <alternativeName>
        <fullName evidence="13">Ascorbate-specific permease IIC component UlaA</fullName>
    </alternativeName>
</protein>
<evidence type="ECO:0000256" key="4">
    <source>
        <dbReference type="ARBA" id="ARBA00022475"/>
    </source>
</evidence>
<evidence type="ECO:0000256" key="6">
    <source>
        <dbReference type="ARBA" id="ARBA00022683"/>
    </source>
</evidence>
<evidence type="ECO:0000256" key="10">
    <source>
        <dbReference type="ARBA" id="ARBA00037387"/>
    </source>
</evidence>
<evidence type="ECO:0000256" key="2">
    <source>
        <dbReference type="ARBA" id="ARBA00011738"/>
    </source>
</evidence>
<evidence type="ECO:0000256" key="5">
    <source>
        <dbReference type="ARBA" id="ARBA00022597"/>
    </source>
</evidence>
<feature type="transmembrane region" description="Helical" evidence="14">
    <location>
        <begin position="314"/>
        <end position="343"/>
    </location>
</feature>
<keyword evidence="4" id="KW-1003">Cell membrane</keyword>
<dbReference type="Proteomes" id="UP000261212">
    <property type="component" value="Unassembled WGS sequence"/>
</dbReference>
<name>A0A3E3DWR6_9FIRM</name>
<keyword evidence="6" id="KW-0598">Phosphotransferase system</keyword>
<reference evidence="15 16" key="1">
    <citation type="submission" date="2018-08" db="EMBL/GenBank/DDBJ databases">
        <title>A genome reference for cultivated species of the human gut microbiota.</title>
        <authorList>
            <person name="Zou Y."/>
            <person name="Xue W."/>
            <person name="Luo G."/>
        </authorList>
    </citation>
    <scope>NUCLEOTIDE SEQUENCE [LARGE SCALE GENOMIC DNA]</scope>
    <source>
        <strain evidence="15 16">AM25-6</strain>
    </source>
</reference>
<feature type="transmembrane region" description="Helical" evidence="14">
    <location>
        <begin position="83"/>
        <end position="107"/>
    </location>
</feature>
<feature type="transmembrane region" description="Helical" evidence="14">
    <location>
        <begin position="119"/>
        <end position="140"/>
    </location>
</feature>
<dbReference type="PANTHER" id="PTHR33843:SF4">
    <property type="entry name" value="ASCORBATE-SPECIFIC PTS SYSTEM EIIC COMPONENT"/>
    <property type="match status" value="1"/>
</dbReference>
<comment type="similarity">
    <text evidence="11">Belongs to the UlaA family.</text>
</comment>
<accession>A0A3E3DWR6</accession>
<proteinExistence type="inferred from homology"/>
<keyword evidence="9 14" id="KW-0472">Membrane</keyword>
<evidence type="ECO:0000256" key="3">
    <source>
        <dbReference type="ARBA" id="ARBA00022448"/>
    </source>
</evidence>
<keyword evidence="5" id="KW-0762">Sugar transport</keyword>
<evidence type="ECO:0000256" key="1">
    <source>
        <dbReference type="ARBA" id="ARBA00004651"/>
    </source>
</evidence>
<feature type="transmembrane region" description="Helical" evidence="14">
    <location>
        <begin position="400"/>
        <end position="420"/>
    </location>
</feature>
<dbReference type="GO" id="GO:0005886">
    <property type="term" value="C:plasma membrane"/>
    <property type="evidence" value="ECO:0007669"/>
    <property type="project" value="UniProtKB-SubCell"/>
</dbReference>
<comment type="function">
    <text evidence="10">The phosphoenolpyruvate-dependent sugar phosphotransferase system (sugar PTS), a major carbohydrate active transport system, catalyzes the phosphorylation of incoming sugar substrates concomitantly with their translocation across the cell membrane. The enzyme II UlaABC PTS system is involved in ascorbate transport.</text>
</comment>
<dbReference type="InterPro" id="IPR004703">
    <property type="entry name" value="PTS_sugar-sp_permease"/>
</dbReference>
<feature type="transmembrane region" description="Helical" evidence="14">
    <location>
        <begin position="42"/>
        <end position="63"/>
    </location>
</feature>
<comment type="caution">
    <text evidence="15">The sequence shown here is derived from an EMBL/GenBank/DDBJ whole genome shotgun (WGS) entry which is preliminary data.</text>
</comment>
<comment type="subcellular location">
    <subcellularLocation>
        <location evidence="1">Cell membrane</location>
        <topology evidence="1">Multi-pass membrane protein</topology>
    </subcellularLocation>
</comment>
<dbReference type="GeneID" id="98001267"/>
<dbReference type="InterPro" id="IPR051562">
    <property type="entry name" value="Ascorbate-PTS_EIIC"/>
</dbReference>
<dbReference type="RefSeq" id="WP_007051007.1">
    <property type="nucleotide sequence ID" value="NZ_CABKNJ010000001.1"/>
</dbReference>
<evidence type="ECO:0000256" key="11">
    <source>
        <dbReference type="ARBA" id="ARBA00038218"/>
    </source>
</evidence>
<organism evidence="15 16">
    <name type="scientific">Anaerofustis stercorihominis</name>
    <dbReference type="NCBI Taxonomy" id="214853"/>
    <lineage>
        <taxon>Bacteria</taxon>
        <taxon>Bacillati</taxon>
        <taxon>Bacillota</taxon>
        <taxon>Clostridia</taxon>
        <taxon>Eubacteriales</taxon>
        <taxon>Eubacteriaceae</taxon>
        <taxon>Anaerofustis</taxon>
    </lineage>
</organism>